<proteinExistence type="predicted"/>
<protein>
    <submittedName>
        <fullName evidence="2">Uncharacterized protein</fullName>
    </submittedName>
</protein>
<accession>A0A2R5GQP8</accession>
<dbReference type="AlphaFoldDB" id="A0A2R5GQP8"/>
<feature type="transmembrane region" description="Helical" evidence="1">
    <location>
        <begin position="140"/>
        <end position="157"/>
    </location>
</feature>
<keyword evidence="1" id="KW-0472">Membrane</keyword>
<feature type="transmembrane region" description="Helical" evidence="1">
    <location>
        <begin position="58"/>
        <end position="80"/>
    </location>
</feature>
<name>A0A2R5GQP8_9STRA</name>
<evidence type="ECO:0000313" key="2">
    <source>
        <dbReference type="EMBL" id="GBG33206.1"/>
    </source>
</evidence>
<keyword evidence="1" id="KW-0812">Transmembrane</keyword>
<keyword evidence="3" id="KW-1185">Reference proteome</keyword>
<dbReference type="EMBL" id="BEYU01000147">
    <property type="protein sequence ID" value="GBG33206.1"/>
    <property type="molecule type" value="Genomic_DNA"/>
</dbReference>
<organism evidence="2 3">
    <name type="scientific">Hondaea fermentalgiana</name>
    <dbReference type="NCBI Taxonomy" id="2315210"/>
    <lineage>
        <taxon>Eukaryota</taxon>
        <taxon>Sar</taxon>
        <taxon>Stramenopiles</taxon>
        <taxon>Bigyra</taxon>
        <taxon>Labyrinthulomycetes</taxon>
        <taxon>Thraustochytrida</taxon>
        <taxon>Thraustochytriidae</taxon>
        <taxon>Hondaea</taxon>
    </lineage>
</organism>
<feature type="transmembrane region" description="Helical" evidence="1">
    <location>
        <begin position="26"/>
        <end position="46"/>
    </location>
</feature>
<reference evidence="2 3" key="1">
    <citation type="submission" date="2017-12" db="EMBL/GenBank/DDBJ databases">
        <title>Sequencing, de novo assembly and annotation of complete genome of a new Thraustochytrid species, strain FCC1311.</title>
        <authorList>
            <person name="Sedici K."/>
            <person name="Godart F."/>
            <person name="Aiese Cigliano R."/>
            <person name="Sanseverino W."/>
            <person name="Barakat M."/>
            <person name="Ortet P."/>
            <person name="Marechal E."/>
            <person name="Cagnac O."/>
            <person name="Amato A."/>
        </authorList>
    </citation>
    <scope>NUCLEOTIDE SEQUENCE [LARGE SCALE GENOMIC DNA]</scope>
</reference>
<sequence>MERLEEMVQLRRQFDDDETMPLRPGVALALHVVTRATALGAAAGLLGGLVRGIAKSSLTAVASTAAFGTLGGSLVGAGMLSSKVLTKPDSFDADGVRDRALRLANNPAQTRFDDRSRLVVPGLAATAAVTPLRVSLPTRLLFGIGLGFEVCFVLMVMEMREQKAKLGEQQLRTME</sequence>
<dbReference type="Proteomes" id="UP000241890">
    <property type="component" value="Unassembled WGS sequence"/>
</dbReference>
<comment type="caution">
    <text evidence="2">The sequence shown here is derived from an EMBL/GenBank/DDBJ whole genome shotgun (WGS) entry which is preliminary data.</text>
</comment>
<gene>
    <name evidence="2" type="ORF">FCC1311_094302</name>
</gene>
<keyword evidence="1" id="KW-1133">Transmembrane helix</keyword>
<evidence type="ECO:0000313" key="3">
    <source>
        <dbReference type="Proteomes" id="UP000241890"/>
    </source>
</evidence>
<dbReference type="InParanoid" id="A0A2R5GQP8"/>
<evidence type="ECO:0000256" key="1">
    <source>
        <dbReference type="SAM" id="Phobius"/>
    </source>
</evidence>